<evidence type="ECO:0000313" key="1">
    <source>
        <dbReference type="EMBL" id="QIM56529.1"/>
    </source>
</evidence>
<proteinExistence type="predicted"/>
<sequence>MDGRAFDIYQVRFAGKAQFTPQRLQVIVVYPTEQAGLFSVFNLIGARAQSIDLTNNQKKDEATLEVPCPSKRLYTKVFN</sequence>
<protein>
    <submittedName>
        <fullName evidence="1">Uncharacterized protein</fullName>
    </submittedName>
</protein>
<name>A0A6G8ITN7_PSEVE</name>
<dbReference type="Proteomes" id="UP000298274">
    <property type="component" value="Chromosome"/>
</dbReference>
<reference evidence="2" key="1">
    <citation type="submission" date="2019-04" db="EMBL/GenBank/DDBJ databases">
        <title>Complete genome sequence of Pseudomonas veronii strain PVy, a versatile degrader capable of using multiple contaminants as sole carbon sources.</title>
        <authorList>
            <person name="Lopez-Echartea E."/>
            <person name="Ridl J."/>
            <person name="Pajer P."/>
            <person name="Strejcek M."/>
            <person name="Suman J."/>
            <person name="Uhlik O."/>
        </authorList>
    </citation>
    <scope>NUCLEOTIDE SEQUENCE [LARGE SCALE GENOMIC DNA]</scope>
    <source>
        <strain evidence="2">Pvy</strain>
    </source>
</reference>
<gene>
    <name evidence="1" type="ORF">E4167_35895</name>
</gene>
<organism evidence="1 2">
    <name type="scientific">Pseudomonas veronii</name>
    <dbReference type="NCBI Taxonomy" id="76761"/>
    <lineage>
        <taxon>Bacteria</taxon>
        <taxon>Pseudomonadati</taxon>
        <taxon>Pseudomonadota</taxon>
        <taxon>Gammaproteobacteria</taxon>
        <taxon>Pseudomonadales</taxon>
        <taxon>Pseudomonadaceae</taxon>
        <taxon>Pseudomonas</taxon>
    </lineage>
</organism>
<accession>A0A6G8ITN7</accession>
<dbReference type="EMBL" id="CP039631">
    <property type="protein sequence ID" value="QIM56529.1"/>
    <property type="molecule type" value="Genomic_DNA"/>
</dbReference>
<dbReference type="RefSeq" id="WP_163957415.1">
    <property type="nucleotide sequence ID" value="NZ_CP039631.3"/>
</dbReference>
<dbReference type="AlphaFoldDB" id="A0A6G8ITN7"/>
<evidence type="ECO:0000313" key="2">
    <source>
        <dbReference type="Proteomes" id="UP000298274"/>
    </source>
</evidence>